<gene>
    <name evidence="3" type="ORF">A4H02_03420</name>
</gene>
<proteinExistence type="predicted"/>
<dbReference type="GO" id="GO:0004534">
    <property type="term" value="F:5'-3' RNA exonuclease activity"/>
    <property type="evidence" value="ECO:0007669"/>
    <property type="project" value="TreeGrafter"/>
</dbReference>
<dbReference type="STRING" id="1008305.A4H02_03420"/>
<evidence type="ECO:0000313" key="3">
    <source>
        <dbReference type="EMBL" id="ODN30919.1"/>
    </source>
</evidence>
<sequence length="785" mass="89243">MRVACKATARMLTFLLIVTMIVLTMGTVSAQDFQQDFQIFYGNLHSHTSFSDGRGTPEEAYEHARRYGDVLAVTDHCYYLKTPINGTSKVLRTIQAARNATVPGKFVGLQGFEWTAGSGHINVYETEEIITRDEKGDLKDFYEWIVRVKKLAQFNHPGMTFGNFQDFVYYPEADLYVNLVEIGNGSASRSDTISDEMFQNFILALNRGWHVSPTANQDNHRENWLSANDSRTGILARDLTYEAIMDALWNRRTFASEDKNVKVFFWGDGAIMGSIVRKSPGSTVKLKLTYEDPSDPADTVILYSQSGILFRADNFAKDKFTLEQEFQLPDGYEWFFYYIKQKDGDEIVSAPIWYEVAQPVKVNYVRIGPSRPSIRDTVTVTYDVYNSSNEARHVKLSIKVDGNKFFEETLDLKPYAVMYDKRVTIEPLEAGKHRIDFEVNDQIVQNWTFEVSESAGLRVLVDRLHENDINQEVLSFLEALQKNGHEILYPETVLAGYDNIDVVLLITPSKAGLSFFKDLMDMEIEWLNNFKGHVYLVRGSDAEYFEIYKQLIKNAKVFEDVRNLFEEFQISGVQQRKLQPVVFIDQGHENDYTSRYLTKLESFLKSLGKEVRYVTKLTDLDGEYLILMNGKGYSDDEVQSIVKFVLNGGILIITSKSDYQNGGNTEELNLILDALNSPVLFNDDQVVDKVNNYGADYKVLAGGVRFYSACSLLIVGDDVEVLLASETASSVDADGRKDAKPVDRVVLASRFKRGSGTVIVLGKAVFSDYDFEPNRAFIETLFRQR</sequence>
<dbReference type="RefSeq" id="WP_083996574.1">
    <property type="nucleotide sequence ID" value="NZ_CP140110.1"/>
</dbReference>
<accession>A0A1E3G3Y1</accession>
<comment type="caution">
    <text evidence="3">The sequence shown here is derived from an EMBL/GenBank/DDBJ whole genome shotgun (WGS) entry which is preliminary data.</text>
</comment>
<dbReference type="NCBIfam" id="NF038032">
    <property type="entry name" value="CehA_McbA_metalo"/>
    <property type="match status" value="1"/>
</dbReference>
<protein>
    <submittedName>
        <fullName evidence="3">Phosphotransferase</fullName>
    </submittedName>
</protein>
<dbReference type="SUPFAM" id="SSF89550">
    <property type="entry name" value="PHP domain-like"/>
    <property type="match status" value="1"/>
</dbReference>
<evidence type="ECO:0000256" key="1">
    <source>
        <dbReference type="SAM" id="SignalP"/>
    </source>
</evidence>
<dbReference type="InterPro" id="IPR003141">
    <property type="entry name" value="Pol/His_phosphatase_N"/>
</dbReference>
<dbReference type="AlphaFoldDB" id="A0A1E3G3Y1"/>
<dbReference type="InterPro" id="IPR016195">
    <property type="entry name" value="Pol/histidinol_Pase-like"/>
</dbReference>
<dbReference type="PANTHER" id="PTHR42924">
    <property type="entry name" value="EXONUCLEASE"/>
    <property type="match status" value="1"/>
</dbReference>
<evidence type="ECO:0000313" key="4">
    <source>
        <dbReference type="Proteomes" id="UP000094570"/>
    </source>
</evidence>
<name>A0A1E3G3Y1_9BACT</name>
<dbReference type="Proteomes" id="UP000094570">
    <property type="component" value="Unassembled WGS sequence"/>
</dbReference>
<reference evidence="4" key="1">
    <citation type="submission" date="2016-04" db="EMBL/GenBank/DDBJ databases">
        <title>The genome sequence project of a novel Fervidobacterium isolate from a hot spring in Thailand.</title>
        <authorList>
            <person name="Gonzalez J.M."/>
            <person name="Cuecas A."/>
            <person name="Kanoksilapatham W."/>
        </authorList>
    </citation>
    <scope>NUCLEOTIDE SEQUENCE [LARGE SCALE GENOMIC DNA]</scope>
    <source>
        <strain evidence="4">FC2004</strain>
    </source>
</reference>
<dbReference type="PANTHER" id="PTHR42924:SF3">
    <property type="entry name" value="POLYMERASE_HISTIDINOL PHOSPHATASE N-TERMINAL DOMAIN-CONTAINING PROTEIN"/>
    <property type="match status" value="1"/>
</dbReference>
<feature type="domain" description="Polymerase/histidinol phosphatase N-terminal" evidence="2">
    <location>
        <begin position="42"/>
        <end position="118"/>
    </location>
</feature>
<dbReference type="GO" id="GO:0035312">
    <property type="term" value="F:5'-3' DNA exonuclease activity"/>
    <property type="evidence" value="ECO:0007669"/>
    <property type="project" value="TreeGrafter"/>
</dbReference>
<dbReference type="SMART" id="SM00481">
    <property type="entry name" value="POLIIIAc"/>
    <property type="match status" value="1"/>
</dbReference>
<keyword evidence="4" id="KW-1185">Reference proteome</keyword>
<dbReference type="InterPro" id="IPR052018">
    <property type="entry name" value="PHP_domain"/>
</dbReference>
<feature type="chain" id="PRO_5009128028" evidence="1">
    <location>
        <begin position="31"/>
        <end position="785"/>
    </location>
</feature>
<keyword evidence="1" id="KW-0732">Signal</keyword>
<evidence type="ECO:0000259" key="2">
    <source>
        <dbReference type="SMART" id="SM00481"/>
    </source>
</evidence>
<dbReference type="GO" id="GO:0016740">
    <property type="term" value="F:transferase activity"/>
    <property type="evidence" value="ECO:0007669"/>
    <property type="project" value="UniProtKB-KW"/>
</dbReference>
<dbReference type="Gene3D" id="3.20.20.140">
    <property type="entry name" value="Metal-dependent hydrolases"/>
    <property type="match status" value="1"/>
</dbReference>
<keyword evidence="3" id="KW-0808">Transferase</keyword>
<organism evidence="3 4">
    <name type="scientific">Fervidobacterium thailandense</name>
    <dbReference type="NCBI Taxonomy" id="1008305"/>
    <lineage>
        <taxon>Bacteria</taxon>
        <taxon>Thermotogati</taxon>
        <taxon>Thermotogota</taxon>
        <taxon>Thermotogae</taxon>
        <taxon>Thermotogales</taxon>
        <taxon>Fervidobacteriaceae</taxon>
        <taxon>Fervidobacterium</taxon>
    </lineage>
</organism>
<feature type="signal peptide" evidence="1">
    <location>
        <begin position="1"/>
        <end position="30"/>
    </location>
</feature>
<dbReference type="EMBL" id="LWAF01000003">
    <property type="protein sequence ID" value="ODN30919.1"/>
    <property type="molecule type" value="Genomic_DNA"/>
</dbReference>